<comment type="caution">
    <text evidence="1">The sequence shown here is derived from an EMBL/GenBank/DDBJ whole genome shotgun (WGS) entry which is preliminary data.</text>
</comment>
<organism evidence="1 2">
    <name type="scientific">Rhododendron molle</name>
    <name type="common">Chinese azalea</name>
    <name type="synonym">Azalea mollis</name>
    <dbReference type="NCBI Taxonomy" id="49168"/>
    <lineage>
        <taxon>Eukaryota</taxon>
        <taxon>Viridiplantae</taxon>
        <taxon>Streptophyta</taxon>
        <taxon>Embryophyta</taxon>
        <taxon>Tracheophyta</taxon>
        <taxon>Spermatophyta</taxon>
        <taxon>Magnoliopsida</taxon>
        <taxon>eudicotyledons</taxon>
        <taxon>Gunneridae</taxon>
        <taxon>Pentapetalae</taxon>
        <taxon>asterids</taxon>
        <taxon>Ericales</taxon>
        <taxon>Ericaceae</taxon>
        <taxon>Ericoideae</taxon>
        <taxon>Rhodoreae</taxon>
        <taxon>Rhododendron</taxon>
    </lineage>
</organism>
<sequence>MDEDRKPTMGFIYEAMDRAKMAIQNDCRYYTEYWRIIDRRWTIQLHTDLHAASYFLNSIYQYGGNLSNHRKVMDGVRKVIMRLLPDLNEQVEAINQISVFRNKEYSFGTIVAQATVQAINPVEWWIHYGVSAPQLQKIVVIVLSQITSSSNYERNWSTFSLIHTKTRNRLKYQKLNKIVYVYYNMRLKIRHATRRSDEKRDDHFNPINLNYIFDENDPLAEWLQEEEHTILDDIDNSEWLDTGDTQNPQNVDLSENSSSGGRGLSLSGSGSEDDDGPNGGETQDNTMNRTT</sequence>
<reference evidence="1" key="1">
    <citation type="submission" date="2022-02" db="EMBL/GenBank/DDBJ databases">
        <title>Plant Genome Project.</title>
        <authorList>
            <person name="Zhang R.-G."/>
        </authorList>
    </citation>
    <scope>NUCLEOTIDE SEQUENCE</scope>
    <source>
        <strain evidence="1">AT1</strain>
    </source>
</reference>
<dbReference type="EMBL" id="CM046392">
    <property type="protein sequence ID" value="KAI8555769.1"/>
    <property type="molecule type" value="Genomic_DNA"/>
</dbReference>
<dbReference type="Proteomes" id="UP001062846">
    <property type="component" value="Chromosome 5"/>
</dbReference>
<keyword evidence="2" id="KW-1185">Reference proteome</keyword>
<name>A0ACC0NSC8_RHOML</name>
<proteinExistence type="predicted"/>
<evidence type="ECO:0000313" key="1">
    <source>
        <dbReference type="EMBL" id="KAI8555769.1"/>
    </source>
</evidence>
<gene>
    <name evidence="1" type="ORF">RHMOL_Rhmol05G0200200</name>
</gene>
<evidence type="ECO:0000313" key="2">
    <source>
        <dbReference type="Proteomes" id="UP001062846"/>
    </source>
</evidence>
<protein>
    <submittedName>
        <fullName evidence="1">Uncharacterized protein</fullName>
    </submittedName>
</protein>
<accession>A0ACC0NSC8</accession>